<evidence type="ECO:0000313" key="2">
    <source>
        <dbReference type="Proteomes" id="UP001285441"/>
    </source>
</evidence>
<evidence type="ECO:0000313" key="1">
    <source>
        <dbReference type="EMBL" id="KAK3395307.1"/>
    </source>
</evidence>
<proteinExistence type="predicted"/>
<accession>A0AAE0P8K6</accession>
<dbReference type="Proteomes" id="UP001285441">
    <property type="component" value="Unassembled WGS sequence"/>
</dbReference>
<organism evidence="1 2">
    <name type="scientific">Podospora didyma</name>
    <dbReference type="NCBI Taxonomy" id="330526"/>
    <lineage>
        <taxon>Eukaryota</taxon>
        <taxon>Fungi</taxon>
        <taxon>Dikarya</taxon>
        <taxon>Ascomycota</taxon>
        <taxon>Pezizomycotina</taxon>
        <taxon>Sordariomycetes</taxon>
        <taxon>Sordariomycetidae</taxon>
        <taxon>Sordariales</taxon>
        <taxon>Podosporaceae</taxon>
        <taxon>Podospora</taxon>
    </lineage>
</organism>
<sequence length="217" mass="24418">MSCFRPVDVENTNKTNTTHISLFQSSTQTISDNEFPTKPAFIADAIGWEGNRAHSVWRWLDEHTVVFHEKNFEDCKPYYASDFVFVKSTGEVITDEAVGAFHSQYALFDSFFHEPVYSTIVATDDGHRLMGSARLFVNLLTPNRLEGGVEEEGKKHVDMHGRKWDYVGQAVFFDAVTDPASPHGRQFTQMQAYMDPLHILASAVERSVIPAEVVLAG</sequence>
<name>A0AAE0P8K6_9PEZI</name>
<reference evidence="1" key="1">
    <citation type="journal article" date="2023" name="Mol. Phylogenet. Evol.">
        <title>Genome-scale phylogeny and comparative genomics of the fungal order Sordariales.</title>
        <authorList>
            <person name="Hensen N."/>
            <person name="Bonometti L."/>
            <person name="Westerberg I."/>
            <person name="Brannstrom I.O."/>
            <person name="Guillou S."/>
            <person name="Cros-Aarteil S."/>
            <person name="Calhoun S."/>
            <person name="Haridas S."/>
            <person name="Kuo A."/>
            <person name="Mondo S."/>
            <person name="Pangilinan J."/>
            <person name="Riley R."/>
            <person name="LaButti K."/>
            <person name="Andreopoulos B."/>
            <person name="Lipzen A."/>
            <person name="Chen C."/>
            <person name="Yan M."/>
            <person name="Daum C."/>
            <person name="Ng V."/>
            <person name="Clum A."/>
            <person name="Steindorff A."/>
            <person name="Ohm R.A."/>
            <person name="Martin F."/>
            <person name="Silar P."/>
            <person name="Natvig D.O."/>
            <person name="Lalanne C."/>
            <person name="Gautier V."/>
            <person name="Ament-Velasquez S.L."/>
            <person name="Kruys A."/>
            <person name="Hutchinson M.I."/>
            <person name="Powell A.J."/>
            <person name="Barry K."/>
            <person name="Miller A.N."/>
            <person name="Grigoriev I.V."/>
            <person name="Debuchy R."/>
            <person name="Gladieux P."/>
            <person name="Hiltunen Thoren M."/>
            <person name="Johannesson H."/>
        </authorList>
    </citation>
    <scope>NUCLEOTIDE SEQUENCE</scope>
    <source>
        <strain evidence="1">CBS 232.78</strain>
    </source>
</reference>
<reference evidence="1" key="2">
    <citation type="submission" date="2023-06" db="EMBL/GenBank/DDBJ databases">
        <authorList>
            <consortium name="Lawrence Berkeley National Laboratory"/>
            <person name="Haridas S."/>
            <person name="Hensen N."/>
            <person name="Bonometti L."/>
            <person name="Westerberg I."/>
            <person name="Brannstrom I.O."/>
            <person name="Guillou S."/>
            <person name="Cros-Aarteil S."/>
            <person name="Calhoun S."/>
            <person name="Kuo A."/>
            <person name="Mondo S."/>
            <person name="Pangilinan J."/>
            <person name="Riley R."/>
            <person name="LaButti K."/>
            <person name="Andreopoulos B."/>
            <person name="Lipzen A."/>
            <person name="Chen C."/>
            <person name="Yanf M."/>
            <person name="Daum C."/>
            <person name="Ng V."/>
            <person name="Clum A."/>
            <person name="Steindorff A."/>
            <person name="Ohm R."/>
            <person name="Martin F."/>
            <person name="Silar P."/>
            <person name="Natvig D."/>
            <person name="Lalanne C."/>
            <person name="Gautier V."/>
            <person name="Ament-velasquez S.L."/>
            <person name="Kruys A."/>
            <person name="Hutchinson M.I."/>
            <person name="Powell A.J."/>
            <person name="Barry K."/>
            <person name="Miller A.N."/>
            <person name="Grigoriev I.V."/>
            <person name="Debuchy R."/>
            <person name="Gladieux P."/>
            <person name="Thoren M.H."/>
            <person name="Johannesson H."/>
        </authorList>
    </citation>
    <scope>NUCLEOTIDE SEQUENCE</scope>
    <source>
        <strain evidence="1">CBS 232.78</strain>
    </source>
</reference>
<comment type="caution">
    <text evidence="1">The sequence shown here is derived from an EMBL/GenBank/DDBJ whole genome shotgun (WGS) entry which is preliminary data.</text>
</comment>
<keyword evidence="2" id="KW-1185">Reference proteome</keyword>
<gene>
    <name evidence="1" type="ORF">B0H63DRAFT_534037</name>
</gene>
<dbReference type="AlphaFoldDB" id="A0AAE0P8K6"/>
<protein>
    <recommendedName>
        <fullName evidence="3">SnoaL-like domain-containing protein</fullName>
    </recommendedName>
</protein>
<dbReference type="EMBL" id="JAULSW010000001">
    <property type="protein sequence ID" value="KAK3395307.1"/>
    <property type="molecule type" value="Genomic_DNA"/>
</dbReference>
<evidence type="ECO:0008006" key="3">
    <source>
        <dbReference type="Google" id="ProtNLM"/>
    </source>
</evidence>